<evidence type="ECO:0000313" key="4">
    <source>
        <dbReference type="EMBL" id="MPC95004.1"/>
    </source>
</evidence>
<dbReference type="PROSITE" id="PS00028">
    <property type="entry name" value="ZINC_FINGER_C2H2_1"/>
    <property type="match status" value="2"/>
</dbReference>
<keyword evidence="1" id="KW-0863">Zinc-finger</keyword>
<dbReference type="Gene3D" id="3.30.160.60">
    <property type="entry name" value="Classic Zinc Finger"/>
    <property type="match status" value="1"/>
</dbReference>
<dbReference type="OrthoDB" id="10018316at2759"/>
<name>A0A5B7JRJ6_PORTR</name>
<keyword evidence="5" id="KW-1185">Reference proteome</keyword>
<dbReference type="Pfam" id="PF05605">
    <property type="entry name" value="zf-Di19"/>
    <property type="match status" value="1"/>
</dbReference>
<dbReference type="PROSITE" id="PS50157">
    <property type="entry name" value="ZINC_FINGER_C2H2_2"/>
    <property type="match status" value="1"/>
</dbReference>
<keyword evidence="1" id="KW-0479">Metal-binding</keyword>
<dbReference type="InterPro" id="IPR008598">
    <property type="entry name" value="Di19_Zn-bd"/>
</dbReference>
<feature type="domain" description="C2H2-type" evidence="3">
    <location>
        <begin position="71"/>
        <end position="99"/>
    </location>
</feature>
<keyword evidence="1" id="KW-0862">Zinc</keyword>
<sequence>MTCICPQVGERVREAGPQLPSQSAGNGEGPDGAPGGAVEGFLCPTCFLSFPTPELLQDHYEAEHIEPAANYLCPVCKARLNSQQELEKHYSTIHSMKGTPLHFAVK</sequence>
<dbReference type="InterPro" id="IPR013087">
    <property type="entry name" value="Znf_C2H2_type"/>
</dbReference>
<dbReference type="EMBL" id="VSRR010100641">
    <property type="protein sequence ID" value="MPC95004.1"/>
    <property type="molecule type" value="Genomic_DNA"/>
</dbReference>
<comment type="caution">
    <text evidence="4">The sequence shown here is derived from an EMBL/GenBank/DDBJ whole genome shotgun (WGS) entry which is preliminary data.</text>
</comment>
<protein>
    <recommendedName>
        <fullName evidence="3">C2H2-type domain-containing protein</fullName>
    </recommendedName>
</protein>
<feature type="compositionally biased region" description="Gly residues" evidence="2">
    <location>
        <begin position="26"/>
        <end position="36"/>
    </location>
</feature>
<dbReference type="SMART" id="SM00355">
    <property type="entry name" value="ZnF_C2H2"/>
    <property type="match status" value="2"/>
</dbReference>
<evidence type="ECO:0000256" key="1">
    <source>
        <dbReference type="PROSITE-ProRule" id="PRU00042"/>
    </source>
</evidence>
<evidence type="ECO:0000256" key="2">
    <source>
        <dbReference type="SAM" id="MobiDB-lite"/>
    </source>
</evidence>
<proteinExistence type="predicted"/>
<dbReference type="AlphaFoldDB" id="A0A5B7JRJ6"/>
<dbReference type="Proteomes" id="UP000324222">
    <property type="component" value="Unassembled WGS sequence"/>
</dbReference>
<gene>
    <name evidence="4" type="ORF">E2C01_090196</name>
</gene>
<accession>A0A5B7JRJ6</accession>
<reference evidence="4 5" key="1">
    <citation type="submission" date="2019-05" db="EMBL/GenBank/DDBJ databases">
        <title>Another draft genome of Portunus trituberculatus and its Hox gene families provides insights of decapod evolution.</title>
        <authorList>
            <person name="Jeong J.-H."/>
            <person name="Song I."/>
            <person name="Kim S."/>
            <person name="Choi T."/>
            <person name="Kim D."/>
            <person name="Ryu S."/>
            <person name="Kim W."/>
        </authorList>
    </citation>
    <scope>NUCLEOTIDE SEQUENCE [LARGE SCALE GENOMIC DNA]</scope>
    <source>
        <tissue evidence="4">Muscle</tissue>
    </source>
</reference>
<feature type="region of interest" description="Disordered" evidence="2">
    <location>
        <begin position="14"/>
        <end position="36"/>
    </location>
</feature>
<evidence type="ECO:0000259" key="3">
    <source>
        <dbReference type="PROSITE" id="PS50157"/>
    </source>
</evidence>
<dbReference type="GO" id="GO:0008270">
    <property type="term" value="F:zinc ion binding"/>
    <property type="evidence" value="ECO:0007669"/>
    <property type="project" value="UniProtKB-KW"/>
</dbReference>
<organism evidence="4 5">
    <name type="scientific">Portunus trituberculatus</name>
    <name type="common">Swimming crab</name>
    <name type="synonym">Neptunus trituberculatus</name>
    <dbReference type="NCBI Taxonomy" id="210409"/>
    <lineage>
        <taxon>Eukaryota</taxon>
        <taxon>Metazoa</taxon>
        <taxon>Ecdysozoa</taxon>
        <taxon>Arthropoda</taxon>
        <taxon>Crustacea</taxon>
        <taxon>Multicrustacea</taxon>
        <taxon>Malacostraca</taxon>
        <taxon>Eumalacostraca</taxon>
        <taxon>Eucarida</taxon>
        <taxon>Decapoda</taxon>
        <taxon>Pleocyemata</taxon>
        <taxon>Brachyura</taxon>
        <taxon>Eubrachyura</taxon>
        <taxon>Portunoidea</taxon>
        <taxon>Portunidae</taxon>
        <taxon>Portuninae</taxon>
        <taxon>Portunus</taxon>
    </lineage>
</organism>
<evidence type="ECO:0000313" key="5">
    <source>
        <dbReference type="Proteomes" id="UP000324222"/>
    </source>
</evidence>